<dbReference type="Proteomes" id="UP001066276">
    <property type="component" value="Chromosome 1_1"/>
</dbReference>
<evidence type="ECO:0000313" key="2">
    <source>
        <dbReference type="Proteomes" id="UP001066276"/>
    </source>
</evidence>
<protein>
    <submittedName>
        <fullName evidence="1">Uncharacterized protein</fullName>
    </submittedName>
</protein>
<name>A0AAV7WPZ3_PLEWA</name>
<evidence type="ECO:0000313" key="1">
    <source>
        <dbReference type="EMBL" id="KAJ1214712.1"/>
    </source>
</evidence>
<dbReference type="AlphaFoldDB" id="A0AAV7WPZ3"/>
<organism evidence="1 2">
    <name type="scientific">Pleurodeles waltl</name>
    <name type="common">Iberian ribbed newt</name>
    <dbReference type="NCBI Taxonomy" id="8319"/>
    <lineage>
        <taxon>Eukaryota</taxon>
        <taxon>Metazoa</taxon>
        <taxon>Chordata</taxon>
        <taxon>Craniata</taxon>
        <taxon>Vertebrata</taxon>
        <taxon>Euteleostomi</taxon>
        <taxon>Amphibia</taxon>
        <taxon>Batrachia</taxon>
        <taxon>Caudata</taxon>
        <taxon>Salamandroidea</taxon>
        <taxon>Salamandridae</taxon>
        <taxon>Pleurodelinae</taxon>
        <taxon>Pleurodeles</taxon>
    </lineage>
</organism>
<comment type="caution">
    <text evidence="1">The sequence shown here is derived from an EMBL/GenBank/DDBJ whole genome shotgun (WGS) entry which is preliminary data.</text>
</comment>
<dbReference type="EMBL" id="JANPWB010000001">
    <property type="protein sequence ID" value="KAJ1214712.1"/>
    <property type="molecule type" value="Genomic_DNA"/>
</dbReference>
<accession>A0AAV7WPZ3</accession>
<gene>
    <name evidence="1" type="ORF">NDU88_002330</name>
</gene>
<reference evidence="1" key="1">
    <citation type="journal article" date="2022" name="bioRxiv">
        <title>Sequencing and chromosome-scale assembly of the giantPleurodeles waltlgenome.</title>
        <authorList>
            <person name="Brown T."/>
            <person name="Elewa A."/>
            <person name="Iarovenko S."/>
            <person name="Subramanian E."/>
            <person name="Araus A.J."/>
            <person name="Petzold A."/>
            <person name="Susuki M."/>
            <person name="Suzuki K.-i.T."/>
            <person name="Hayashi T."/>
            <person name="Toyoda A."/>
            <person name="Oliveira C."/>
            <person name="Osipova E."/>
            <person name="Leigh N.D."/>
            <person name="Simon A."/>
            <person name="Yun M.H."/>
        </authorList>
    </citation>
    <scope>NUCLEOTIDE SEQUENCE</scope>
    <source>
        <strain evidence="1">20211129_DDA</strain>
        <tissue evidence="1">Liver</tissue>
    </source>
</reference>
<sequence length="199" mass="21969">MRYWTEGIEDYEEELLDYDEEGILEKGEIIEEAANTSFVLKKAWGGGRALNHRRSISVFQKEAQNTVQHDLGGVQSIRRSSDQCPTVPRGKKSVVWETSTVADQHKVVRVVSVAVDNSPFKMPVGEQSRNISKDTYVQTITEDSKTDLSVVSEEDGCVASPGSCISTVGLLGSHMSVEEGGTQNPDILAGSWGWMDLRY</sequence>
<keyword evidence="2" id="KW-1185">Reference proteome</keyword>
<proteinExistence type="predicted"/>